<keyword evidence="1" id="KW-0472">Membrane</keyword>
<keyword evidence="1" id="KW-1133">Transmembrane helix</keyword>
<dbReference type="InterPro" id="IPR018392">
    <property type="entry name" value="LysM"/>
</dbReference>
<feature type="transmembrane region" description="Helical" evidence="1">
    <location>
        <begin position="20"/>
        <end position="42"/>
    </location>
</feature>
<evidence type="ECO:0000256" key="1">
    <source>
        <dbReference type="SAM" id="Phobius"/>
    </source>
</evidence>
<gene>
    <name evidence="3" type="ORF">OUY22_22390</name>
</gene>
<dbReference type="Gene3D" id="3.10.350.10">
    <property type="entry name" value="LysM domain"/>
    <property type="match status" value="1"/>
</dbReference>
<protein>
    <submittedName>
        <fullName evidence="3">LysM peptidoglycan-binding domain-containing protein</fullName>
    </submittedName>
</protein>
<sequence>MRLGRGRRRGGAVEAAPVRLTRRGCAVLVLVMALLSLGGFWLGTRAVGHAQAERPAGAAGSPWVQVREGDTLWSIAGAVAHPGEDPAAVAREIRRLNGLTGSPLRSGTRLYVPGDAVTPLHQGQ</sequence>
<evidence type="ECO:0000313" key="3">
    <source>
        <dbReference type="EMBL" id="MDA0636181.1"/>
    </source>
</evidence>
<evidence type="ECO:0000259" key="2">
    <source>
        <dbReference type="PROSITE" id="PS51782"/>
    </source>
</evidence>
<evidence type="ECO:0000313" key="4">
    <source>
        <dbReference type="Proteomes" id="UP001144036"/>
    </source>
</evidence>
<feature type="domain" description="LysM" evidence="2">
    <location>
        <begin position="62"/>
        <end position="112"/>
    </location>
</feature>
<dbReference type="Pfam" id="PF01476">
    <property type="entry name" value="LysM"/>
    <property type="match status" value="1"/>
</dbReference>
<dbReference type="SUPFAM" id="SSF54106">
    <property type="entry name" value="LysM domain"/>
    <property type="match status" value="1"/>
</dbReference>
<name>A0ABT4SG44_9ACTN</name>
<comment type="caution">
    <text evidence="3">The sequence shown here is derived from an EMBL/GenBank/DDBJ whole genome shotgun (WGS) entry which is preliminary data.</text>
</comment>
<dbReference type="InterPro" id="IPR036779">
    <property type="entry name" value="LysM_dom_sf"/>
</dbReference>
<dbReference type="Proteomes" id="UP001144036">
    <property type="component" value="Unassembled WGS sequence"/>
</dbReference>
<accession>A0ABT4SG44</accession>
<dbReference type="PROSITE" id="PS51782">
    <property type="entry name" value="LYSM"/>
    <property type="match status" value="1"/>
</dbReference>
<dbReference type="RefSeq" id="WP_270157045.1">
    <property type="nucleotide sequence ID" value="NZ_JAPNNL010000096.1"/>
</dbReference>
<reference evidence="3" key="1">
    <citation type="submission" date="2022-11" db="EMBL/GenBank/DDBJ databases">
        <title>Nonomuraea corallina sp. nov., a new species of the genus Nonomuraea isolated from sea side sediment in Thai sea.</title>
        <authorList>
            <person name="Ngamcharungchit C."/>
            <person name="Matsumoto A."/>
            <person name="Suriyachadkun C."/>
            <person name="Panbangred W."/>
            <person name="Inahashi Y."/>
            <person name="Intra B."/>
        </authorList>
    </citation>
    <scope>NUCLEOTIDE SEQUENCE</scope>
    <source>
        <strain evidence="3">MCN248</strain>
    </source>
</reference>
<keyword evidence="4" id="KW-1185">Reference proteome</keyword>
<proteinExistence type="predicted"/>
<organism evidence="3 4">
    <name type="scientific">Nonomuraea corallina</name>
    <dbReference type="NCBI Taxonomy" id="2989783"/>
    <lineage>
        <taxon>Bacteria</taxon>
        <taxon>Bacillati</taxon>
        <taxon>Actinomycetota</taxon>
        <taxon>Actinomycetes</taxon>
        <taxon>Streptosporangiales</taxon>
        <taxon>Streptosporangiaceae</taxon>
        <taxon>Nonomuraea</taxon>
    </lineage>
</organism>
<dbReference type="EMBL" id="JAPNNL010000096">
    <property type="protein sequence ID" value="MDA0636181.1"/>
    <property type="molecule type" value="Genomic_DNA"/>
</dbReference>
<keyword evidence="1" id="KW-0812">Transmembrane</keyword>
<dbReference type="CDD" id="cd00118">
    <property type="entry name" value="LysM"/>
    <property type="match status" value="1"/>
</dbReference>